<dbReference type="Proteomes" id="UP000824890">
    <property type="component" value="Unassembled WGS sequence"/>
</dbReference>
<feature type="compositionally biased region" description="Gly residues" evidence="1">
    <location>
        <begin position="119"/>
        <end position="129"/>
    </location>
</feature>
<evidence type="ECO:0000313" key="3">
    <source>
        <dbReference type="Proteomes" id="UP000824890"/>
    </source>
</evidence>
<comment type="caution">
    <text evidence="2">The sequence shown here is derived from an EMBL/GenBank/DDBJ whole genome shotgun (WGS) entry which is preliminary data.</text>
</comment>
<protein>
    <submittedName>
        <fullName evidence="2">Uncharacterized protein</fullName>
    </submittedName>
</protein>
<feature type="compositionally biased region" description="Basic and acidic residues" evidence="1">
    <location>
        <begin position="1"/>
        <end position="11"/>
    </location>
</feature>
<feature type="compositionally biased region" description="Basic and acidic residues" evidence="1">
    <location>
        <begin position="41"/>
        <end position="51"/>
    </location>
</feature>
<reference evidence="2 3" key="1">
    <citation type="submission" date="2021-05" db="EMBL/GenBank/DDBJ databases">
        <title>Genome Assembly of Synthetic Allotetraploid Brassica napus Reveals Homoeologous Exchanges between Subgenomes.</title>
        <authorList>
            <person name="Davis J.T."/>
        </authorList>
    </citation>
    <scope>NUCLEOTIDE SEQUENCE [LARGE SCALE GENOMIC DNA]</scope>
    <source>
        <strain evidence="3">cv. Da-Ae</strain>
        <tissue evidence="2">Seedling</tissue>
    </source>
</reference>
<evidence type="ECO:0000313" key="2">
    <source>
        <dbReference type="EMBL" id="KAH0898360.1"/>
    </source>
</evidence>
<sequence>MAGDRGDDSHMSKRTGSSIPLTVEKVKSKRRMDSPISKSDSSSDPHDETEHNLLAPATLSYAPLIPPLVGPASLVGDDDFAEWRKKYLLPPSAVLRASSSSERAYNCMPRRCAISDGRFPGGDKGGVGEKGSVSKDTSDDDMTITESRRKTVVKVEPTSSSQGKNSKDGVLTRSARQSSRYWALFWWAIHCSLQLELQSISSGSDSSFGGRTFGGDSSFPWRTPSGEGLLEEGLSSNREELEKLICQLSKEKGKCAAREMEICDLQAKVKAQESMVEASSAEALTLGKEKQELEKIMSDLRKSAETFMYEMVMAVNGARITARWELMREWLRR</sequence>
<keyword evidence="3" id="KW-1185">Reference proteome</keyword>
<evidence type="ECO:0000256" key="1">
    <source>
        <dbReference type="SAM" id="MobiDB-lite"/>
    </source>
</evidence>
<name>A0ABQ8B285_BRANA</name>
<feature type="region of interest" description="Disordered" evidence="1">
    <location>
        <begin position="116"/>
        <end position="171"/>
    </location>
</feature>
<dbReference type="EMBL" id="JAGKQM010000012">
    <property type="protein sequence ID" value="KAH0898360.1"/>
    <property type="molecule type" value="Genomic_DNA"/>
</dbReference>
<feature type="region of interest" description="Disordered" evidence="1">
    <location>
        <begin position="1"/>
        <end position="54"/>
    </location>
</feature>
<gene>
    <name evidence="2" type="ORF">HID58_047928</name>
</gene>
<accession>A0ABQ8B285</accession>
<proteinExistence type="predicted"/>
<organism evidence="2 3">
    <name type="scientific">Brassica napus</name>
    <name type="common">Rape</name>
    <dbReference type="NCBI Taxonomy" id="3708"/>
    <lineage>
        <taxon>Eukaryota</taxon>
        <taxon>Viridiplantae</taxon>
        <taxon>Streptophyta</taxon>
        <taxon>Embryophyta</taxon>
        <taxon>Tracheophyta</taxon>
        <taxon>Spermatophyta</taxon>
        <taxon>Magnoliopsida</taxon>
        <taxon>eudicotyledons</taxon>
        <taxon>Gunneridae</taxon>
        <taxon>Pentapetalae</taxon>
        <taxon>rosids</taxon>
        <taxon>malvids</taxon>
        <taxon>Brassicales</taxon>
        <taxon>Brassicaceae</taxon>
        <taxon>Brassiceae</taxon>
        <taxon>Brassica</taxon>
    </lineage>
</organism>